<name>A0A6B3NJR2_9CYAN</name>
<dbReference type="SUPFAM" id="SSF47473">
    <property type="entry name" value="EF-hand"/>
    <property type="match status" value="1"/>
</dbReference>
<gene>
    <name evidence="3" type="ORF">F6J89_17980</name>
</gene>
<dbReference type="PANTHER" id="PTHR19972:SF10">
    <property type="entry name" value="CALBINDIN-32"/>
    <property type="match status" value="1"/>
</dbReference>
<dbReference type="InterPro" id="IPR002048">
    <property type="entry name" value="EF_hand_dom"/>
</dbReference>
<comment type="caution">
    <text evidence="3">The sequence shown here is derived from an EMBL/GenBank/DDBJ whole genome shotgun (WGS) entry which is preliminary data.</text>
</comment>
<dbReference type="InterPro" id="IPR018247">
    <property type="entry name" value="EF_Hand_1_Ca_BS"/>
</dbReference>
<dbReference type="PANTHER" id="PTHR19972">
    <property type="entry name" value="CALBINDIN"/>
    <property type="match status" value="1"/>
</dbReference>
<dbReference type="AlphaFoldDB" id="A0A6B3NJR2"/>
<feature type="domain" description="EF-hand" evidence="2">
    <location>
        <begin position="98"/>
        <end position="133"/>
    </location>
</feature>
<dbReference type="GO" id="GO:0051480">
    <property type="term" value="P:regulation of cytosolic calcium ion concentration"/>
    <property type="evidence" value="ECO:0007669"/>
    <property type="project" value="TreeGrafter"/>
</dbReference>
<dbReference type="InterPro" id="IPR051001">
    <property type="entry name" value="Calbindin_Ca-bind"/>
</dbReference>
<dbReference type="PROSITE" id="PS50222">
    <property type="entry name" value="EF_HAND_2"/>
    <property type="match status" value="2"/>
</dbReference>
<organism evidence="3">
    <name type="scientific">Symploca sp. SIO1C4</name>
    <dbReference type="NCBI Taxonomy" id="2607765"/>
    <lineage>
        <taxon>Bacteria</taxon>
        <taxon>Bacillati</taxon>
        <taxon>Cyanobacteriota</taxon>
        <taxon>Cyanophyceae</taxon>
        <taxon>Coleofasciculales</taxon>
        <taxon>Coleofasciculaceae</taxon>
        <taxon>Symploca</taxon>
    </lineage>
</organism>
<proteinExistence type="predicted"/>
<reference evidence="3" key="1">
    <citation type="submission" date="2019-11" db="EMBL/GenBank/DDBJ databases">
        <title>Genomic insights into an expanded diversity of filamentous marine cyanobacteria reveals the extraordinary biosynthetic potential of Moorea and Okeania.</title>
        <authorList>
            <person name="Ferreira Leao T."/>
            <person name="Wang M."/>
            <person name="Moss N."/>
            <person name="Da Silva R."/>
            <person name="Sanders J."/>
            <person name="Nurk S."/>
            <person name="Gurevich A."/>
            <person name="Humphrey G."/>
            <person name="Reher R."/>
            <person name="Zhu Q."/>
            <person name="Belda-Ferre P."/>
            <person name="Glukhov E."/>
            <person name="Rex R."/>
            <person name="Dorrestein P.C."/>
            <person name="Knight R."/>
            <person name="Pevzner P."/>
            <person name="Gerwick W.H."/>
            <person name="Gerwick L."/>
        </authorList>
    </citation>
    <scope>NUCLEOTIDE SEQUENCE</scope>
    <source>
        <strain evidence="3">SIO1C4</strain>
    </source>
</reference>
<dbReference type="GO" id="GO:0005829">
    <property type="term" value="C:cytosol"/>
    <property type="evidence" value="ECO:0007669"/>
    <property type="project" value="TreeGrafter"/>
</dbReference>
<dbReference type="EMBL" id="JAAHFQ010000371">
    <property type="protein sequence ID" value="NER29458.1"/>
    <property type="molecule type" value="Genomic_DNA"/>
</dbReference>
<evidence type="ECO:0000313" key="3">
    <source>
        <dbReference type="EMBL" id="NER29458.1"/>
    </source>
</evidence>
<accession>A0A6B3NJR2</accession>
<evidence type="ECO:0000256" key="1">
    <source>
        <dbReference type="ARBA" id="ARBA00022837"/>
    </source>
</evidence>
<sequence>MLSQLQKQKLPRLFAKYDADKNGFIEQADFERFLKTYSQFRGWTPDSPEYNSFQSKLTSRWNSMQKYADTNRDDKISLDEWLVYIDNVLNDQETYEAQLHGIAAFAFSVFDINGDNQLSLEEYRQFYKAGGLGENEANEIFRRLNLSDDDSISKEKYLELIDQFFRSEDPEAPGNFLFGKV</sequence>
<dbReference type="Gene3D" id="1.10.238.10">
    <property type="entry name" value="EF-hand"/>
    <property type="match status" value="1"/>
</dbReference>
<dbReference type="PROSITE" id="PS00018">
    <property type="entry name" value="EF_HAND_1"/>
    <property type="match status" value="3"/>
</dbReference>
<dbReference type="GO" id="GO:0005509">
    <property type="term" value="F:calcium ion binding"/>
    <property type="evidence" value="ECO:0007669"/>
    <property type="project" value="InterPro"/>
</dbReference>
<keyword evidence="1" id="KW-0106">Calcium</keyword>
<dbReference type="Pfam" id="PF13202">
    <property type="entry name" value="EF-hand_5"/>
    <property type="match status" value="1"/>
</dbReference>
<feature type="domain" description="EF-hand" evidence="2">
    <location>
        <begin position="5"/>
        <end position="40"/>
    </location>
</feature>
<protein>
    <recommendedName>
        <fullName evidence="2">EF-hand domain-containing protein</fullName>
    </recommendedName>
</protein>
<dbReference type="Pfam" id="PF13499">
    <property type="entry name" value="EF-hand_7"/>
    <property type="match status" value="1"/>
</dbReference>
<dbReference type="InterPro" id="IPR011992">
    <property type="entry name" value="EF-hand-dom_pair"/>
</dbReference>
<evidence type="ECO:0000259" key="2">
    <source>
        <dbReference type="PROSITE" id="PS50222"/>
    </source>
</evidence>
<dbReference type="SMART" id="SM00054">
    <property type="entry name" value="EFh"/>
    <property type="match status" value="3"/>
</dbReference>